<keyword evidence="5 8" id="KW-0732">Signal</keyword>
<keyword evidence="6" id="KW-0472">Membrane</keyword>
<evidence type="ECO:0000256" key="6">
    <source>
        <dbReference type="ARBA" id="ARBA00023136"/>
    </source>
</evidence>
<keyword evidence="4" id="KW-0812">Transmembrane</keyword>
<dbReference type="Gene3D" id="2.40.160.60">
    <property type="entry name" value="Outer membrane protein transport protein (OMPP1/FadL/TodX)"/>
    <property type="match status" value="1"/>
</dbReference>
<proteinExistence type="inferred from homology"/>
<evidence type="ECO:0000256" key="8">
    <source>
        <dbReference type="SAM" id="SignalP"/>
    </source>
</evidence>
<dbReference type="SUPFAM" id="SSF56935">
    <property type="entry name" value="Porins"/>
    <property type="match status" value="1"/>
</dbReference>
<evidence type="ECO:0000256" key="5">
    <source>
        <dbReference type="ARBA" id="ARBA00022729"/>
    </source>
</evidence>
<organism evidence="9 10">
    <name type="scientific">Magnetospirillum fulvum</name>
    <name type="common">Rhodospirillum fulvum</name>
    <dbReference type="NCBI Taxonomy" id="1082"/>
    <lineage>
        <taxon>Bacteria</taxon>
        <taxon>Pseudomonadati</taxon>
        <taxon>Pseudomonadota</taxon>
        <taxon>Alphaproteobacteria</taxon>
        <taxon>Rhodospirillales</taxon>
        <taxon>Rhodospirillaceae</taxon>
        <taxon>Magnetospirillum</taxon>
    </lineage>
</organism>
<dbReference type="EMBL" id="FNWO01000009">
    <property type="protein sequence ID" value="SEH44312.1"/>
    <property type="molecule type" value="Genomic_DNA"/>
</dbReference>
<feature type="signal peptide" evidence="8">
    <location>
        <begin position="1"/>
        <end position="28"/>
    </location>
</feature>
<dbReference type="AlphaFoldDB" id="A0A1H6IDK2"/>
<dbReference type="PANTHER" id="PTHR35093:SF3">
    <property type="entry name" value="LONG-CHAIN FATTY ACID TRANSPORT PROTEIN"/>
    <property type="match status" value="1"/>
</dbReference>
<keyword evidence="7" id="KW-0998">Cell outer membrane</keyword>
<name>A0A1H6IDK2_MAGFU</name>
<keyword evidence="10" id="KW-1185">Reference proteome</keyword>
<protein>
    <submittedName>
        <fullName evidence="9">Long-chain fatty acid transport protein</fullName>
    </submittedName>
</protein>
<dbReference type="InterPro" id="IPR005017">
    <property type="entry name" value="OMPP1/FadL/TodX"/>
</dbReference>
<comment type="similarity">
    <text evidence="2">Belongs to the OmpP1/FadL family.</text>
</comment>
<reference evidence="10" key="1">
    <citation type="submission" date="2016-10" db="EMBL/GenBank/DDBJ databases">
        <authorList>
            <person name="Varghese N."/>
            <person name="Submissions S."/>
        </authorList>
    </citation>
    <scope>NUCLEOTIDE SEQUENCE [LARGE SCALE GENOMIC DNA]</scope>
    <source>
        <strain evidence="10">DSM 13234</strain>
    </source>
</reference>
<feature type="chain" id="PRO_5010271090" evidence="8">
    <location>
        <begin position="29"/>
        <end position="423"/>
    </location>
</feature>
<evidence type="ECO:0000313" key="10">
    <source>
        <dbReference type="Proteomes" id="UP000182983"/>
    </source>
</evidence>
<comment type="subcellular location">
    <subcellularLocation>
        <location evidence="1">Cell outer membrane</location>
        <topology evidence="1">Multi-pass membrane protein</topology>
    </subcellularLocation>
</comment>
<evidence type="ECO:0000256" key="3">
    <source>
        <dbReference type="ARBA" id="ARBA00022452"/>
    </source>
</evidence>
<evidence type="ECO:0000256" key="2">
    <source>
        <dbReference type="ARBA" id="ARBA00008163"/>
    </source>
</evidence>
<evidence type="ECO:0000256" key="4">
    <source>
        <dbReference type="ARBA" id="ARBA00022692"/>
    </source>
</evidence>
<dbReference type="GO" id="GO:0009279">
    <property type="term" value="C:cell outer membrane"/>
    <property type="evidence" value="ECO:0007669"/>
    <property type="project" value="UniProtKB-SubCell"/>
</dbReference>
<dbReference type="Proteomes" id="UP000182983">
    <property type="component" value="Unassembled WGS sequence"/>
</dbReference>
<dbReference type="PANTHER" id="PTHR35093">
    <property type="entry name" value="OUTER MEMBRANE PROTEIN NMB0088-RELATED"/>
    <property type="match status" value="1"/>
</dbReference>
<evidence type="ECO:0000256" key="7">
    <source>
        <dbReference type="ARBA" id="ARBA00023237"/>
    </source>
</evidence>
<dbReference type="RefSeq" id="WP_074768767.1">
    <property type="nucleotide sequence ID" value="NZ_FNWO01000009.1"/>
</dbReference>
<gene>
    <name evidence="9" type="ORF">SAMN04244559_02354</name>
</gene>
<dbReference type="Pfam" id="PF03349">
    <property type="entry name" value="Toluene_X"/>
    <property type="match status" value="1"/>
</dbReference>
<evidence type="ECO:0000256" key="1">
    <source>
        <dbReference type="ARBA" id="ARBA00004571"/>
    </source>
</evidence>
<accession>A0A1H6IDK2</accession>
<keyword evidence="3" id="KW-1134">Transmembrane beta strand</keyword>
<evidence type="ECO:0000313" key="9">
    <source>
        <dbReference type="EMBL" id="SEH44312.1"/>
    </source>
</evidence>
<dbReference type="OrthoDB" id="19849at2"/>
<sequence>MSHLIRRKACMGLLGLVSALAVSADVQAAGFALREQSAEGLGNAYAGSTAKAYDLSTIFYNPAGMTRLEGSQVAGSTTYIMPTAVFNGQASLRNSSVRGSTGDDAIMDAAVGSVYAMWDVEPDLKVGLAVTAPYGLRSHYEPNWVGRYHALQSNITNINANPSVAYRITQNLSIGAGVQLDYTKVTLSQAINFGATDGKSTVQGDDIGYGANAGLLWEFSPTSRVGLNYRSQIEHNISGKARFEGVPNGVPGPARFANDSASANLTTPDTVSIGLYHELSPQWAVMSDVQWTRWSSFKELRIKYGNGRNDTVVDESWHDTWFLSLGATYSTEQAGKFHVGVAYDQSATDDAHRTARVPDSNRYWVSAGYSYDLTDSNQFNIGYSHLFADKVSLNEVGTSDTGTVTGEYASYVDIVSTSLSMKF</sequence>
<dbReference type="GO" id="GO:0015483">
    <property type="term" value="F:long-chain fatty acid transporting porin activity"/>
    <property type="evidence" value="ECO:0007669"/>
    <property type="project" value="TreeGrafter"/>
</dbReference>